<dbReference type="PANTHER" id="PTHR33994:SF17">
    <property type="entry name" value="OS01G0655600 PROTEIN"/>
    <property type="match status" value="1"/>
</dbReference>
<organism evidence="1 2">
    <name type="scientific">Urochloa decumbens</name>
    <dbReference type="NCBI Taxonomy" id="240449"/>
    <lineage>
        <taxon>Eukaryota</taxon>
        <taxon>Viridiplantae</taxon>
        <taxon>Streptophyta</taxon>
        <taxon>Embryophyta</taxon>
        <taxon>Tracheophyta</taxon>
        <taxon>Spermatophyta</taxon>
        <taxon>Magnoliopsida</taxon>
        <taxon>Liliopsida</taxon>
        <taxon>Poales</taxon>
        <taxon>Poaceae</taxon>
        <taxon>PACMAD clade</taxon>
        <taxon>Panicoideae</taxon>
        <taxon>Panicodae</taxon>
        <taxon>Paniceae</taxon>
        <taxon>Melinidinae</taxon>
        <taxon>Urochloa</taxon>
    </lineage>
</organism>
<dbReference type="PANTHER" id="PTHR33994">
    <property type="entry name" value="OS04G0515000 PROTEIN"/>
    <property type="match status" value="1"/>
</dbReference>
<dbReference type="Proteomes" id="UP001497457">
    <property type="component" value="Chromosome 20rd"/>
</dbReference>
<sequence>MPAIHHDPKPRLFMRLVEAQGLAPSVPEVGSPVFDLAVEVDQVSESTRGPCAGGGDDDAMLRVSYYHGIILAWGRVPRFCIDGRGPQGAGASVATLVATADGSVLREELRNMIRAEARLLGRAEFDVEGSLPGLGHLRCKTYLFQGEPTEPLPPCAW</sequence>
<protein>
    <submittedName>
        <fullName evidence="1">Uncharacterized protein</fullName>
    </submittedName>
</protein>
<name>A0ABC9ACP1_9POAL</name>
<dbReference type="AlphaFoldDB" id="A0ABC9ACP1"/>
<proteinExistence type="predicted"/>
<reference evidence="1 2" key="2">
    <citation type="submission" date="2024-10" db="EMBL/GenBank/DDBJ databases">
        <authorList>
            <person name="Ryan C."/>
        </authorList>
    </citation>
    <scope>NUCLEOTIDE SEQUENCE [LARGE SCALE GENOMIC DNA]</scope>
</reference>
<reference evidence="2" key="1">
    <citation type="submission" date="2024-06" db="EMBL/GenBank/DDBJ databases">
        <authorList>
            <person name="Ryan C."/>
        </authorList>
    </citation>
    <scope>NUCLEOTIDE SEQUENCE [LARGE SCALE GENOMIC DNA]</scope>
</reference>
<evidence type="ECO:0000313" key="1">
    <source>
        <dbReference type="EMBL" id="CAL4974965.1"/>
    </source>
</evidence>
<evidence type="ECO:0000313" key="2">
    <source>
        <dbReference type="Proteomes" id="UP001497457"/>
    </source>
</evidence>
<gene>
    <name evidence="1" type="ORF">URODEC1_LOCUS52843</name>
</gene>
<dbReference type="EMBL" id="OZ075130">
    <property type="protein sequence ID" value="CAL4974965.1"/>
    <property type="molecule type" value="Genomic_DNA"/>
</dbReference>
<accession>A0ABC9ACP1</accession>
<keyword evidence="2" id="KW-1185">Reference proteome</keyword>